<evidence type="ECO:0000313" key="2">
    <source>
        <dbReference type="EMBL" id="BAU91175.1"/>
    </source>
</evidence>
<name>A0A160PF74_9HYPH</name>
<accession>A0A160PF74</accession>
<dbReference type="SUPFAM" id="SSF46785">
    <property type="entry name" value="Winged helix' DNA-binding domain"/>
    <property type="match status" value="1"/>
</dbReference>
<dbReference type="InterPro" id="IPR036390">
    <property type="entry name" value="WH_DNA-bd_sf"/>
</dbReference>
<dbReference type="InterPro" id="IPR052509">
    <property type="entry name" value="Metal_resp_DNA-bind_regulator"/>
</dbReference>
<evidence type="ECO:0000313" key="3">
    <source>
        <dbReference type="Proteomes" id="UP000218288"/>
    </source>
</evidence>
<dbReference type="EMBL" id="AP014809">
    <property type="protein sequence ID" value="BAU91175.1"/>
    <property type="molecule type" value="Genomic_DNA"/>
</dbReference>
<dbReference type="RefSeq" id="WP_096485379.1">
    <property type="nucleotide sequence ID" value="NZ_AP014809.1"/>
</dbReference>
<dbReference type="OrthoDB" id="3186544at2"/>
<dbReference type="Pfam" id="PF03551">
    <property type="entry name" value="PadR"/>
    <property type="match status" value="1"/>
</dbReference>
<dbReference type="PANTHER" id="PTHR33169">
    <property type="entry name" value="PADR-FAMILY TRANSCRIPTIONAL REGULATOR"/>
    <property type="match status" value="1"/>
</dbReference>
<dbReference type="Gene3D" id="1.10.10.10">
    <property type="entry name" value="Winged helix-like DNA-binding domain superfamily/Winged helix DNA-binding domain"/>
    <property type="match status" value="1"/>
</dbReference>
<dbReference type="InterPro" id="IPR005149">
    <property type="entry name" value="Tscrpt_reg_PadR_N"/>
</dbReference>
<dbReference type="Proteomes" id="UP000218288">
    <property type="component" value="Chromosome"/>
</dbReference>
<feature type="domain" description="Transcription regulator PadR N-terminal" evidence="1">
    <location>
        <begin position="16"/>
        <end position="91"/>
    </location>
</feature>
<dbReference type="InterPro" id="IPR036388">
    <property type="entry name" value="WH-like_DNA-bd_sf"/>
</dbReference>
<dbReference type="AlphaFoldDB" id="A0A160PF74"/>
<sequence length="120" mass="13228">MARSSKSINGTDQQIMLAILRLHPNGYGISIRDELESRTKQKWSLGSIYAAVDRLEERGFLKSREGEPTAERGGRRKIYFELTGIGRATLDSSLSALDALRGYTGLGALARRFVLGGCHD</sequence>
<reference evidence="2 3" key="1">
    <citation type="journal article" date="2016" name="Genome Announc.">
        <title>Complete Genome Sequence of Methylobacterium populi P-1M, Isolated from Pink-Pigmented Household Biofilm.</title>
        <authorList>
            <person name="Morohoshi T."/>
            <person name="Ikeda T."/>
        </authorList>
    </citation>
    <scope>NUCLEOTIDE SEQUENCE [LARGE SCALE GENOMIC DNA]</scope>
    <source>
        <strain evidence="2 3">P-1M</strain>
    </source>
</reference>
<gene>
    <name evidence="2" type="ORF">MPPM_2570</name>
</gene>
<dbReference type="PANTHER" id="PTHR33169:SF14">
    <property type="entry name" value="TRANSCRIPTIONAL REGULATOR RV3488"/>
    <property type="match status" value="1"/>
</dbReference>
<protein>
    <submittedName>
        <fullName evidence="2">Putative transcriptional regulator, PadR-like family</fullName>
    </submittedName>
</protein>
<organism evidence="2 3">
    <name type="scientific">Methylorubrum populi</name>
    <dbReference type="NCBI Taxonomy" id="223967"/>
    <lineage>
        <taxon>Bacteria</taxon>
        <taxon>Pseudomonadati</taxon>
        <taxon>Pseudomonadota</taxon>
        <taxon>Alphaproteobacteria</taxon>
        <taxon>Hyphomicrobiales</taxon>
        <taxon>Methylobacteriaceae</taxon>
        <taxon>Methylorubrum</taxon>
    </lineage>
</organism>
<proteinExistence type="predicted"/>
<evidence type="ECO:0000259" key="1">
    <source>
        <dbReference type="Pfam" id="PF03551"/>
    </source>
</evidence>